<dbReference type="GO" id="GO:0004622">
    <property type="term" value="F:phosphatidylcholine lysophospholipase activity"/>
    <property type="evidence" value="ECO:0007669"/>
    <property type="project" value="TreeGrafter"/>
</dbReference>
<gene>
    <name evidence="2" type="ORF">METZ01_LOCUS385473</name>
</gene>
<proteinExistence type="predicted"/>
<organism evidence="2">
    <name type="scientific">marine metagenome</name>
    <dbReference type="NCBI Taxonomy" id="408172"/>
    <lineage>
        <taxon>unclassified sequences</taxon>
        <taxon>metagenomes</taxon>
        <taxon>ecological metagenomes</taxon>
    </lineage>
</organism>
<feature type="domain" description="SGNH hydrolase-type esterase" evidence="1">
    <location>
        <begin position="76"/>
        <end position="198"/>
    </location>
</feature>
<dbReference type="SUPFAM" id="SSF52266">
    <property type="entry name" value="SGNH hydrolase"/>
    <property type="match status" value="1"/>
</dbReference>
<dbReference type="InterPro" id="IPR051532">
    <property type="entry name" value="Ester_Hydrolysis_Enzymes"/>
</dbReference>
<dbReference type="PANTHER" id="PTHR30383:SF5">
    <property type="entry name" value="SGNH HYDROLASE-TYPE ESTERASE DOMAIN-CONTAINING PROTEIN"/>
    <property type="match status" value="1"/>
</dbReference>
<accession>A0A382UEC0</accession>
<dbReference type="EMBL" id="UINC01143606">
    <property type="protein sequence ID" value="SVD32619.1"/>
    <property type="molecule type" value="Genomic_DNA"/>
</dbReference>
<dbReference type="PANTHER" id="PTHR30383">
    <property type="entry name" value="THIOESTERASE 1/PROTEASE 1/LYSOPHOSPHOLIPASE L1"/>
    <property type="match status" value="1"/>
</dbReference>
<sequence length="214" mass="24172">MRLWPKQNKALGQAAAQRWLASRRWIAFHWGFRMRKYFFLQAALLSMVAVGCATVCAKRGQVVTPEEYDETIRVACVGDSITYGSSINDRENNNYPVVLGRSLGDRFDVRNFGVSGATLLKKGDFSYWDRPAFEAATQFNPHVVVIKLGTNDTKPQNWKHAADYTADYEAMIDHFAALPAKPKIWLCSPAPVYQTRWGINEKSVVEGVIPRVRA</sequence>
<evidence type="ECO:0000259" key="1">
    <source>
        <dbReference type="Pfam" id="PF13472"/>
    </source>
</evidence>
<feature type="non-terminal residue" evidence="2">
    <location>
        <position position="214"/>
    </location>
</feature>
<reference evidence="2" key="1">
    <citation type="submission" date="2018-05" db="EMBL/GenBank/DDBJ databases">
        <authorList>
            <person name="Lanie J.A."/>
            <person name="Ng W.-L."/>
            <person name="Kazmierczak K.M."/>
            <person name="Andrzejewski T.M."/>
            <person name="Davidsen T.M."/>
            <person name="Wayne K.J."/>
            <person name="Tettelin H."/>
            <person name="Glass J.I."/>
            <person name="Rusch D."/>
            <person name="Podicherti R."/>
            <person name="Tsui H.-C.T."/>
            <person name="Winkler M.E."/>
        </authorList>
    </citation>
    <scope>NUCLEOTIDE SEQUENCE</scope>
</reference>
<dbReference type="InterPro" id="IPR036514">
    <property type="entry name" value="SGNH_hydro_sf"/>
</dbReference>
<dbReference type="Gene3D" id="3.40.50.1110">
    <property type="entry name" value="SGNH hydrolase"/>
    <property type="match status" value="1"/>
</dbReference>
<dbReference type="AlphaFoldDB" id="A0A382UEC0"/>
<name>A0A382UEC0_9ZZZZ</name>
<dbReference type="InterPro" id="IPR013830">
    <property type="entry name" value="SGNH_hydro"/>
</dbReference>
<dbReference type="Pfam" id="PF13472">
    <property type="entry name" value="Lipase_GDSL_2"/>
    <property type="match status" value="1"/>
</dbReference>
<evidence type="ECO:0000313" key="2">
    <source>
        <dbReference type="EMBL" id="SVD32619.1"/>
    </source>
</evidence>
<protein>
    <recommendedName>
        <fullName evidence="1">SGNH hydrolase-type esterase domain-containing protein</fullName>
    </recommendedName>
</protein>